<protein>
    <submittedName>
        <fullName evidence="2">Uncharacterized protein</fullName>
    </submittedName>
</protein>
<keyword evidence="3" id="KW-1185">Reference proteome</keyword>
<organism evidence="2 3">
    <name type="scientific">Hufsiella ginkgonis</name>
    <dbReference type="NCBI Taxonomy" id="2695274"/>
    <lineage>
        <taxon>Bacteria</taxon>
        <taxon>Pseudomonadati</taxon>
        <taxon>Bacteroidota</taxon>
        <taxon>Sphingobacteriia</taxon>
        <taxon>Sphingobacteriales</taxon>
        <taxon>Sphingobacteriaceae</taxon>
        <taxon>Hufsiella</taxon>
    </lineage>
</organism>
<dbReference type="EMBL" id="WVHS01000009">
    <property type="protein sequence ID" value="MXV18000.1"/>
    <property type="molecule type" value="Genomic_DNA"/>
</dbReference>
<proteinExistence type="predicted"/>
<gene>
    <name evidence="2" type="ORF">GS398_22100</name>
</gene>
<name>A0A7K1Y409_9SPHI</name>
<evidence type="ECO:0000313" key="2">
    <source>
        <dbReference type="EMBL" id="MXV18000.1"/>
    </source>
</evidence>
<dbReference type="AlphaFoldDB" id="A0A7K1Y409"/>
<evidence type="ECO:0000256" key="1">
    <source>
        <dbReference type="SAM" id="Phobius"/>
    </source>
</evidence>
<evidence type="ECO:0000313" key="3">
    <source>
        <dbReference type="Proteomes" id="UP000451233"/>
    </source>
</evidence>
<comment type="caution">
    <text evidence="2">The sequence shown here is derived from an EMBL/GenBank/DDBJ whole genome shotgun (WGS) entry which is preliminary data.</text>
</comment>
<dbReference type="RefSeq" id="WP_160909015.1">
    <property type="nucleotide sequence ID" value="NZ_WVHS01000009.1"/>
</dbReference>
<dbReference type="Proteomes" id="UP000451233">
    <property type="component" value="Unassembled WGS sequence"/>
</dbReference>
<keyword evidence="1" id="KW-0472">Membrane</keyword>
<accession>A0A7K1Y409</accession>
<reference evidence="2 3" key="1">
    <citation type="submission" date="2019-11" db="EMBL/GenBank/DDBJ databases">
        <title>Pedobacter sp. HMF7056 Genome sequencing and assembly.</title>
        <authorList>
            <person name="Kang H."/>
            <person name="Kim H."/>
            <person name="Joh K."/>
        </authorList>
    </citation>
    <scope>NUCLEOTIDE SEQUENCE [LARGE SCALE GENOMIC DNA]</scope>
    <source>
        <strain evidence="2 3">HMF7056</strain>
    </source>
</reference>
<keyword evidence="1" id="KW-0812">Transmembrane</keyword>
<sequence length="168" mass="19406">MPAFAACVLRHAVAFREGFNLLLLLALPFFVLHTLDMPDMYKPIHPHPGAKYREEQLIRDIQGYSQDPDQKRIPHCAEILQKARMARQWIYDPKTHEWYSPDEFDKAFGKIMVGNETMLARVVIKHPNEGIEAGYKVVAKMQEKLNSLVQRVVKWGTADNHIEPTNRA</sequence>
<feature type="transmembrane region" description="Helical" evidence="1">
    <location>
        <begin position="18"/>
        <end position="35"/>
    </location>
</feature>
<keyword evidence="1" id="KW-1133">Transmembrane helix</keyword>